<comment type="caution">
    <text evidence="4">The sequence shown here is derived from an EMBL/GenBank/DDBJ whole genome shotgun (WGS) entry which is preliminary data.</text>
</comment>
<evidence type="ECO:0000256" key="2">
    <source>
        <dbReference type="ARBA" id="ARBA00022737"/>
    </source>
</evidence>
<dbReference type="PANTHER" id="PTHR19854">
    <property type="entry name" value="TRANSDUCIN BETA-LIKE 3"/>
    <property type="match status" value="1"/>
</dbReference>
<feature type="non-terminal residue" evidence="4">
    <location>
        <position position="1"/>
    </location>
</feature>
<proteinExistence type="predicted"/>
<dbReference type="SUPFAM" id="SSF50978">
    <property type="entry name" value="WD40 repeat-like"/>
    <property type="match status" value="1"/>
</dbReference>
<evidence type="ECO:0000256" key="3">
    <source>
        <dbReference type="PROSITE-ProRule" id="PRU00221"/>
    </source>
</evidence>
<dbReference type="AlphaFoldDB" id="A0AAD6BFG2"/>
<keyword evidence="2" id="KW-0677">Repeat</keyword>
<gene>
    <name evidence="4" type="ORF">JOQ06_011800</name>
</gene>
<keyword evidence="5" id="KW-1185">Reference proteome</keyword>
<dbReference type="InterPro" id="IPR019775">
    <property type="entry name" value="WD40_repeat_CS"/>
</dbReference>
<organism evidence="4 5">
    <name type="scientific">Pogonophryne albipinna</name>
    <dbReference type="NCBI Taxonomy" id="1090488"/>
    <lineage>
        <taxon>Eukaryota</taxon>
        <taxon>Metazoa</taxon>
        <taxon>Chordata</taxon>
        <taxon>Craniata</taxon>
        <taxon>Vertebrata</taxon>
        <taxon>Euteleostomi</taxon>
        <taxon>Actinopterygii</taxon>
        <taxon>Neopterygii</taxon>
        <taxon>Teleostei</taxon>
        <taxon>Neoteleostei</taxon>
        <taxon>Acanthomorphata</taxon>
        <taxon>Eupercaria</taxon>
        <taxon>Perciformes</taxon>
        <taxon>Notothenioidei</taxon>
        <taxon>Pogonophryne</taxon>
    </lineage>
</organism>
<dbReference type="InterPro" id="IPR001680">
    <property type="entry name" value="WD40_rpt"/>
</dbReference>
<dbReference type="InterPro" id="IPR015943">
    <property type="entry name" value="WD40/YVTN_repeat-like_dom_sf"/>
</dbReference>
<accession>A0AAD6BFG2</accession>
<evidence type="ECO:0000313" key="4">
    <source>
        <dbReference type="EMBL" id="KAJ4941928.1"/>
    </source>
</evidence>
<dbReference type="Gene3D" id="2.130.10.10">
    <property type="entry name" value="YVTN repeat-like/Quinoprotein amine dehydrogenase"/>
    <property type="match status" value="1"/>
</dbReference>
<dbReference type="PROSITE" id="PS50082">
    <property type="entry name" value="WD_REPEATS_2"/>
    <property type="match status" value="1"/>
</dbReference>
<dbReference type="Proteomes" id="UP001219934">
    <property type="component" value="Unassembled WGS sequence"/>
</dbReference>
<dbReference type="PROSITE" id="PS00678">
    <property type="entry name" value="WD_REPEATS_1"/>
    <property type="match status" value="1"/>
</dbReference>
<dbReference type="InterPro" id="IPR036322">
    <property type="entry name" value="WD40_repeat_dom_sf"/>
</dbReference>
<sequence>LITLLPRGHDIMVERDKMRRERLVPDVAAVQPRACGGHRKHTAALWVVHRRKSAVGDESAPERWPLSSREPSCRKACGGYNELGVYPGFPDLRPLTSSIKEVLHLSETPDSGPGPLLLAGYEDGSLLLWDVTQRAQLSQTKAHPEPVMCLTFDPQCLRGVSGSSEKDLCSWRLDGQNNLQ</sequence>
<evidence type="ECO:0000256" key="1">
    <source>
        <dbReference type="ARBA" id="ARBA00022574"/>
    </source>
</evidence>
<evidence type="ECO:0000313" key="5">
    <source>
        <dbReference type="Proteomes" id="UP001219934"/>
    </source>
</evidence>
<protein>
    <submittedName>
        <fullName evidence="4">Uncharacterized protein</fullName>
    </submittedName>
</protein>
<feature type="repeat" description="WD" evidence="3">
    <location>
        <begin position="95"/>
        <end position="139"/>
    </location>
</feature>
<dbReference type="EMBL" id="JAPTMU010000006">
    <property type="protein sequence ID" value="KAJ4941928.1"/>
    <property type="molecule type" value="Genomic_DNA"/>
</dbReference>
<feature type="non-terminal residue" evidence="4">
    <location>
        <position position="180"/>
    </location>
</feature>
<reference evidence="4" key="1">
    <citation type="submission" date="2022-11" db="EMBL/GenBank/DDBJ databases">
        <title>Chromosome-level genome of Pogonophryne albipinna.</title>
        <authorList>
            <person name="Jo E."/>
        </authorList>
    </citation>
    <scope>NUCLEOTIDE SEQUENCE</scope>
    <source>
        <strain evidence="4">SGF0006</strain>
        <tissue evidence="4">Muscle</tissue>
    </source>
</reference>
<keyword evidence="1 3" id="KW-0853">WD repeat</keyword>
<dbReference type="PANTHER" id="PTHR19854:SF1">
    <property type="entry name" value="GUANINE NUCLEOTIDE-BINDING PROTEIN SUBUNIT BETA-LIKE PROTEIN 1"/>
    <property type="match status" value="1"/>
</dbReference>
<name>A0AAD6BFG2_9TELE</name>